<evidence type="ECO:0000313" key="2">
    <source>
        <dbReference type="Proteomes" id="UP000288805"/>
    </source>
</evidence>
<evidence type="ECO:0000313" key="1">
    <source>
        <dbReference type="EMBL" id="RVX22016.1"/>
    </source>
</evidence>
<accession>A0A438KLE0</accession>
<sequence>MSNILHVNLNCITPILDLPTTLSKPNKRWHSAFATIYCFRALHSLLNKKKNSSKVPISTPSFVVLNVKPDAFSSIDQTTLNAIVKGKKLKPAFLNLEE</sequence>
<dbReference type="AlphaFoldDB" id="A0A438KLE0"/>
<dbReference type="Proteomes" id="UP000288805">
    <property type="component" value="Unassembled WGS sequence"/>
</dbReference>
<comment type="caution">
    <text evidence="1">The sequence shown here is derived from an EMBL/GenBank/DDBJ whole genome shotgun (WGS) entry which is preliminary data.</text>
</comment>
<gene>
    <name evidence="1" type="ORF">CK203_001109</name>
</gene>
<dbReference type="EMBL" id="QGNW01000004">
    <property type="protein sequence ID" value="RVX22016.1"/>
    <property type="molecule type" value="Genomic_DNA"/>
</dbReference>
<name>A0A438KLE0_VITVI</name>
<reference evidence="1 2" key="1">
    <citation type="journal article" date="2018" name="PLoS Genet.">
        <title>Population sequencing reveals clonal diversity and ancestral inbreeding in the grapevine cultivar Chardonnay.</title>
        <authorList>
            <person name="Roach M.J."/>
            <person name="Johnson D.L."/>
            <person name="Bohlmann J."/>
            <person name="van Vuuren H.J."/>
            <person name="Jones S.J."/>
            <person name="Pretorius I.S."/>
            <person name="Schmidt S.A."/>
            <person name="Borneman A.R."/>
        </authorList>
    </citation>
    <scope>NUCLEOTIDE SEQUENCE [LARGE SCALE GENOMIC DNA]</scope>
    <source>
        <strain evidence="2">cv. Chardonnay</strain>
        <tissue evidence="1">Leaf</tissue>
    </source>
</reference>
<organism evidence="1 2">
    <name type="scientific">Vitis vinifera</name>
    <name type="common">Grape</name>
    <dbReference type="NCBI Taxonomy" id="29760"/>
    <lineage>
        <taxon>Eukaryota</taxon>
        <taxon>Viridiplantae</taxon>
        <taxon>Streptophyta</taxon>
        <taxon>Embryophyta</taxon>
        <taxon>Tracheophyta</taxon>
        <taxon>Spermatophyta</taxon>
        <taxon>Magnoliopsida</taxon>
        <taxon>eudicotyledons</taxon>
        <taxon>Gunneridae</taxon>
        <taxon>Pentapetalae</taxon>
        <taxon>rosids</taxon>
        <taxon>Vitales</taxon>
        <taxon>Vitaceae</taxon>
        <taxon>Viteae</taxon>
        <taxon>Vitis</taxon>
    </lineage>
</organism>
<protein>
    <submittedName>
        <fullName evidence="1">Uncharacterized protein</fullName>
    </submittedName>
</protein>
<proteinExistence type="predicted"/>